<dbReference type="Pfam" id="PF25304">
    <property type="entry name" value="WHD_eIF2D"/>
    <property type="match status" value="1"/>
</dbReference>
<dbReference type="InterPro" id="IPR001950">
    <property type="entry name" value="SUI1"/>
</dbReference>
<evidence type="ECO:0000259" key="2">
    <source>
        <dbReference type="PROSITE" id="PS50296"/>
    </source>
</evidence>
<dbReference type="PANTHER" id="PTHR12217">
    <property type="entry name" value="EUKARYOTIC TRANSLATION INITIATION FACTOR 2D"/>
    <property type="match status" value="1"/>
</dbReference>
<dbReference type="SUPFAM" id="SSF47592">
    <property type="entry name" value="SWIB/MDM2 domain"/>
    <property type="match status" value="1"/>
</dbReference>
<reference evidence="4" key="1">
    <citation type="submission" date="2021-03" db="EMBL/GenBank/DDBJ databases">
        <authorList>
            <person name="Tagirdzhanova G."/>
        </authorList>
    </citation>
    <scope>NUCLEOTIDE SEQUENCE</scope>
</reference>
<accession>A0A8H3FLJ3</accession>
<dbReference type="InterPro" id="IPR003121">
    <property type="entry name" value="SWIB_MDM2_domain"/>
</dbReference>
<proteinExistence type="inferred from homology"/>
<dbReference type="InterPro" id="IPR015947">
    <property type="entry name" value="PUA-like_sf"/>
</dbReference>
<organism evidence="4 5">
    <name type="scientific">Gomphillus americanus</name>
    <dbReference type="NCBI Taxonomy" id="1940652"/>
    <lineage>
        <taxon>Eukaryota</taxon>
        <taxon>Fungi</taxon>
        <taxon>Dikarya</taxon>
        <taxon>Ascomycota</taxon>
        <taxon>Pezizomycotina</taxon>
        <taxon>Lecanoromycetes</taxon>
        <taxon>OSLEUM clade</taxon>
        <taxon>Ostropomycetidae</taxon>
        <taxon>Ostropales</taxon>
        <taxon>Graphidaceae</taxon>
        <taxon>Gomphilloideae</taxon>
        <taxon>Gomphillus</taxon>
    </lineage>
</organism>
<dbReference type="SUPFAM" id="SSF88697">
    <property type="entry name" value="PUA domain-like"/>
    <property type="match status" value="1"/>
</dbReference>
<dbReference type="FunFam" id="3.30.780.10:FF:000008">
    <property type="entry name" value="eukaryotic translation initiation factor 2D"/>
    <property type="match status" value="1"/>
</dbReference>
<evidence type="ECO:0000259" key="3">
    <source>
        <dbReference type="PROSITE" id="PS51925"/>
    </source>
</evidence>
<dbReference type="Pfam" id="PF26292">
    <property type="entry name" value="PUA_elF2D"/>
    <property type="match status" value="1"/>
</dbReference>
<protein>
    <submittedName>
        <fullName evidence="4">Uncharacterized protein</fullName>
    </submittedName>
</protein>
<dbReference type="PANTHER" id="PTHR12217:SF4">
    <property type="entry name" value="EUKARYOTIC TRANSLATION INITIATION FACTOR 2D"/>
    <property type="match status" value="1"/>
</dbReference>
<dbReference type="InterPro" id="IPR039757">
    <property type="entry name" value="EIF2D"/>
</dbReference>
<dbReference type="InterPro" id="IPR048248">
    <property type="entry name" value="PUA_eIF2d-like"/>
</dbReference>
<dbReference type="Pfam" id="PF26291">
    <property type="entry name" value="SWIB_eIF2D"/>
    <property type="match status" value="1"/>
</dbReference>
<dbReference type="EMBL" id="CAJPDQ010000029">
    <property type="protein sequence ID" value="CAF9928211.1"/>
    <property type="molecule type" value="Genomic_DNA"/>
</dbReference>
<dbReference type="Gene3D" id="3.30.780.10">
    <property type="entry name" value="SUI1-like domain"/>
    <property type="match status" value="1"/>
</dbReference>
<dbReference type="Proteomes" id="UP000664169">
    <property type="component" value="Unassembled WGS sequence"/>
</dbReference>
<dbReference type="CDD" id="cd11608">
    <property type="entry name" value="eIF2D_C"/>
    <property type="match status" value="1"/>
</dbReference>
<evidence type="ECO:0000313" key="4">
    <source>
        <dbReference type="EMBL" id="CAF9928211.1"/>
    </source>
</evidence>
<dbReference type="PROSITE" id="PS51925">
    <property type="entry name" value="SWIB_MDM2"/>
    <property type="match status" value="1"/>
</dbReference>
<dbReference type="GO" id="GO:0003743">
    <property type="term" value="F:translation initiation factor activity"/>
    <property type="evidence" value="ECO:0007669"/>
    <property type="project" value="InterPro"/>
</dbReference>
<gene>
    <name evidence="4" type="ORF">GOMPHAMPRED_004623</name>
</gene>
<dbReference type="InterPro" id="IPR039759">
    <property type="entry name" value="eIF2D_SUI1"/>
</dbReference>
<evidence type="ECO:0000256" key="1">
    <source>
        <dbReference type="ARBA" id="ARBA00010359"/>
    </source>
</evidence>
<feature type="domain" description="DM2" evidence="3">
    <location>
        <begin position="422"/>
        <end position="511"/>
    </location>
</feature>
<sequence length="631" mass="70116">MFKKKPNIKNLAPLRSSDRRKVVDDIISTYQIEIKEPAEQQRSEGHSQPSGITQLRNSLLPDGALSAKFSTTVGADSKIVNGTVYVGAYGDDEQRILWLRINDQTLPTVYTLWKYPGLVPLLHTPDIVLDKMRGGADLMTPGLTNGPPFPSKAIKGAVVAIAGLNHPSVPVVVGQCAIDIAVLQNVQGAKGHAVSSLHWQGDEIWNWSQNDRPGLAPPEEIDEWLSNGTGDAEVREAEAHLNDLALSEEDDGGVPIYIDELEDQKGEPSESGPPKVWETKDIDSAFRQSFLYSIYQALQTRRLEPKHGVDLPLDQSKFMSNYILPYLPSFSSQDAEALQIKKTSWKNVKKFIKILDKERLLKAKERQGGELVILDIDFEDQAFVNFKPYPLPKKEAASNSTATSSEVSSHDESIGQTLKRLTLLKPHERFAPLLKAANASRADLYLSPEIREIVKNYLEAENLINADNKRLVNIDPILGDAILDPSNPMDAEVLRKGTIPRDTLLDRIVLKCCSPYYAITRNDQPRESSKAKAGQAPNIKITLETRSGNKTATKVSGLEFYHIRPALFKEELQKVCASSTTMGLLSGSSPKDNLQEIMLQGPQKDAVIKALERRGVRKDWVDYTDKTKKKK</sequence>
<comment type="caution">
    <text evidence="4">The sequence shown here is derived from an EMBL/GenBank/DDBJ whole genome shotgun (WGS) entry which is preliminary data.</text>
</comment>
<name>A0A8H3FLJ3_9LECA</name>
<dbReference type="InterPro" id="IPR057429">
    <property type="entry name" value="WH_eIF2D"/>
</dbReference>
<dbReference type="InterPro" id="IPR036877">
    <property type="entry name" value="SUI1_dom_sf"/>
</dbReference>
<dbReference type="Gene3D" id="3.10.400.20">
    <property type="match status" value="1"/>
</dbReference>
<feature type="domain" description="SUI1" evidence="2">
    <location>
        <begin position="539"/>
        <end position="615"/>
    </location>
</feature>
<dbReference type="InterPro" id="IPR036885">
    <property type="entry name" value="SWIB_MDM2_dom_sf"/>
</dbReference>
<dbReference type="GO" id="GO:0001731">
    <property type="term" value="P:formation of translation preinitiation complex"/>
    <property type="evidence" value="ECO:0007669"/>
    <property type="project" value="InterPro"/>
</dbReference>
<dbReference type="InterPro" id="IPR058886">
    <property type="entry name" value="SWIB_eIF2D"/>
</dbReference>
<dbReference type="CDD" id="cd21156">
    <property type="entry name" value="PUA_eIF2d-like"/>
    <property type="match status" value="1"/>
</dbReference>
<comment type="similarity">
    <text evidence="1">Belongs to the eIF2D family.</text>
</comment>
<dbReference type="OrthoDB" id="199771at2759"/>
<evidence type="ECO:0000313" key="5">
    <source>
        <dbReference type="Proteomes" id="UP000664169"/>
    </source>
</evidence>
<dbReference type="Pfam" id="PF01253">
    <property type="entry name" value="SUI1"/>
    <property type="match status" value="1"/>
</dbReference>
<dbReference type="AlphaFoldDB" id="A0A8H3FLJ3"/>
<dbReference type="SUPFAM" id="SSF55159">
    <property type="entry name" value="eIF1-like"/>
    <property type="match status" value="1"/>
</dbReference>
<keyword evidence="5" id="KW-1185">Reference proteome</keyword>
<dbReference type="PROSITE" id="PS50296">
    <property type="entry name" value="SUI1"/>
    <property type="match status" value="1"/>
</dbReference>